<evidence type="ECO:0000256" key="1">
    <source>
        <dbReference type="ARBA" id="ARBA00004141"/>
    </source>
</evidence>
<comment type="catalytic activity">
    <reaction evidence="7">
        <text>a 1,2-diacyl-sn-glycero-3-phosphate + CTP + H(+) = a CDP-1,2-diacyl-sn-glycerol + diphosphate</text>
        <dbReference type="Rhea" id="RHEA:16229"/>
        <dbReference type="ChEBI" id="CHEBI:15378"/>
        <dbReference type="ChEBI" id="CHEBI:33019"/>
        <dbReference type="ChEBI" id="CHEBI:37563"/>
        <dbReference type="ChEBI" id="CHEBI:58332"/>
        <dbReference type="ChEBI" id="CHEBI:58608"/>
        <dbReference type="EC" id="2.7.7.41"/>
    </reaction>
</comment>
<feature type="transmembrane region" description="Helical" evidence="8">
    <location>
        <begin position="9"/>
        <end position="29"/>
    </location>
</feature>
<keyword evidence="6 8" id="KW-0472">Membrane</keyword>
<dbReference type="Pfam" id="PF01148">
    <property type="entry name" value="CTP_transf_1"/>
    <property type="match status" value="1"/>
</dbReference>
<sequence>MSHFQHDTLLLFLGIGLFLLVATIIGQLLKYRLTSPNSVIDNLNTRINAWWVMVAIIGLAFWFGQLAVIFLFFVISALALREFLILTPINRSDFFALIFAFAVALPVQYILVALAWYGLFSIFIPVYAFLFLAIFATITGSTTNFLARIADVQWGLMITVYSISCVPALLVLDIENYQGRNLLLIAYLVLIVQLSDVLQYVFGKLFGKHKISPNVSPSKTIEGFIGGVLSASFIGACMCWITPFTFLQSGLISLMITLLGFMGGLVMSAIKRDRGVKDWGKLIGGHGGILDRFDSICFAAPIFFHIVRYFWLV</sequence>
<comment type="pathway">
    <text evidence="7">Phospholipid metabolism; CDP-diacylglycerol biosynthesis; CDP-diacylglycerol from sn-glycerol 3-phosphate: step 3/3.</text>
</comment>
<dbReference type="GO" id="GO:0016024">
    <property type="term" value="P:CDP-diacylglycerol biosynthetic process"/>
    <property type="evidence" value="ECO:0007669"/>
    <property type="project" value="UniProtKB-UniPathway"/>
</dbReference>
<dbReference type="Proteomes" id="UP000194968">
    <property type="component" value="Unassembled WGS sequence"/>
</dbReference>
<keyword evidence="4 7" id="KW-0812">Transmembrane</keyword>
<dbReference type="EMBL" id="NASK01000097">
    <property type="protein sequence ID" value="OTQ49212.1"/>
    <property type="molecule type" value="Genomic_DNA"/>
</dbReference>
<gene>
    <name evidence="9" type="ORF">B6D06_07570</name>
</gene>
<evidence type="ECO:0000256" key="6">
    <source>
        <dbReference type="ARBA" id="ARBA00023136"/>
    </source>
</evidence>
<dbReference type="PROSITE" id="PS01315">
    <property type="entry name" value="CDS"/>
    <property type="match status" value="1"/>
</dbReference>
<dbReference type="PANTHER" id="PTHR43535">
    <property type="entry name" value="PHOSPHATIDATE CYTIDYLYLTRANSFERASE"/>
    <property type="match status" value="1"/>
</dbReference>
<evidence type="ECO:0000256" key="7">
    <source>
        <dbReference type="RuleBase" id="RU003938"/>
    </source>
</evidence>
<dbReference type="EC" id="2.7.7.41" evidence="7"/>
<feature type="transmembrane region" description="Helical" evidence="8">
    <location>
        <begin position="291"/>
        <end position="311"/>
    </location>
</feature>
<dbReference type="PANTHER" id="PTHR43535:SF1">
    <property type="entry name" value="PHOSPHATIDATE CYTIDYLYLTRANSFERASE"/>
    <property type="match status" value="1"/>
</dbReference>
<evidence type="ECO:0000256" key="2">
    <source>
        <dbReference type="ARBA" id="ARBA00010185"/>
    </source>
</evidence>
<evidence type="ECO:0000256" key="3">
    <source>
        <dbReference type="ARBA" id="ARBA00022679"/>
    </source>
</evidence>
<reference evidence="9 10" key="1">
    <citation type="submission" date="2017-03" db="EMBL/GenBank/DDBJ databases">
        <title>Comparative genomics of honeybee gut symbionts reveal geographically distinct and subgroup specific antibiotic resistance.</title>
        <authorList>
            <person name="Ludvigsen J."/>
            <person name="Porcellato D."/>
            <person name="Labee-Lund T.M."/>
            <person name="Amdam G.V."/>
            <person name="Rudi K."/>
        </authorList>
    </citation>
    <scope>NUCLEOTIDE SEQUENCE [LARGE SCALE GENOMIC DNA]</scope>
    <source>
        <strain evidence="9 10">A-4-12</strain>
    </source>
</reference>
<name>A0A242NV57_9GAMM</name>
<evidence type="ECO:0000256" key="4">
    <source>
        <dbReference type="ARBA" id="ARBA00022692"/>
    </source>
</evidence>
<keyword evidence="7 9" id="KW-0548">Nucleotidyltransferase</keyword>
<evidence type="ECO:0000313" key="10">
    <source>
        <dbReference type="Proteomes" id="UP000194968"/>
    </source>
</evidence>
<feature type="transmembrane region" description="Helical" evidence="8">
    <location>
        <begin position="223"/>
        <end position="244"/>
    </location>
</feature>
<evidence type="ECO:0000256" key="8">
    <source>
        <dbReference type="SAM" id="Phobius"/>
    </source>
</evidence>
<dbReference type="GO" id="GO:0009273">
    <property type="term" value="P:peptidoglycan-based cell wall biogenesis"/>
    <property type="evidence" value="ECO:0007669"/>
    <property type="project" value="TreeGrafter"/>
</dbReference>
<proteinExistence type="inferred from homology"/>
<keyword evidence="5 8" id="KW-1133">Transmembrane helix</keyword>
<organism evidence="9 10">
    <name type="scientific">Gilliamella apis</name>
    <dbReference type="NCBI Taxonomy" id="1970738"/>
    <lineage>
        <taxon>Bacteria</taxon>
        <taxon>Pseudomonadati</taxon>
        <taxon>Pseudomonadota</taxon>
        <taxon>Gammaproteobacteria</taxon>
        <taxon>Orbales</taxon>
        <taxon>Orbaceae</taxon>
        <taxon>Gilliamella</taxon>
    </lineage>
</organism>
<comment type="caution">
    <text evidence="9">The sequence shown here is derived from an EMBL/GenBank/DDBJ whole genome shotgun (WGS) entry which is preliminary data.</text>
</comment>
<feature type="transmembrane region" description="Helical" evidence="8">
    <location>
        <begin position="49"/>
        <end position="74"/>
    </location>
</feature>
<feature type="transmembrane region" description="Helical" evidence="8">
    <location>
        <begin position="94"/>
        <end position="116"/>
    </location>
</feature>
<feature type="transmembrane region" description="Helical" evidence="8">
    <location>
        <begin position="184"/>
        <end position="202"/>
    </location>
</feature>
<comment type="subcellular location">
    <subcellularLocation>
        <location evidence="1">Membrane</location>
        <topology evidence="1">Multi-pass membrane protein</topology>
    </subcellularLocation>
</comment>
<dbReference type="InterPro" id="IPR000374">
    <property type="entry name" value="PC_trans"/>
</dbReference>
<comment type="similarity">
    <text evidence="2 7">Belongs to the CDS family.</text>
</comment>
<evidence type="ECO:0000313" key="9">
    <source>
        <dbReference type="EMBL" id="OTQ49212.1"/>
    </source>
</evidence>
<dbReference type="AlphaFoldDB" id="A0A242NV57"/>
<dbReference type="OrthoDB" id="9799199at2"/>
<dbReference type="GO" id="GO:0004605">
    <property type="term" value="F:phosphatidate cytidylyltransferase activity"/>
    <property type="evidence" value="ECO:0007669"/>
    <property type="project" value="UniProtKB-EC"/>
</dbReference>
<dbReference type="UniPathway" id="UPA00557">
    <property type="reaction ID" value="UER00614"/>
</dbReference>
<accession>A0A242NV57</accession>
<evidence type="ECO:0000256" key="5">
    <source>
        <dbReference type="ARBA" id="ARBA00022989"/>
    </source>
</evidence>
<protein>
    <recommendedName>
        <fullName evidence="7">Phosphatidate cytidylyltransferase</fullName>
        <ecNumber evidence="7">2.7.7.41</ecNumber>
    </recommendedName>
</protein>
<feature type="transmembrane region" description="Helical" evidence="8">
    <location>
        <begin position="122"/>
        <end position="147"/>
    </location>
</feature>
<dbReference type="RefSeq" id="WP_086320719.1">
    <property type="nucleotide sequence ID" value="NZ_NASD01000016.1"/>
</dbReference>
<dbReference type="GO" id="GO:0005886">
    <property type="term" value="C:plasma membrane"/>
    <property type="evidence" value="ECO:0007669"/>
    <property type="project" value="TreeGrafter"/>
</dbReference>
<feature type="transmembrane region" description="Helical" evidence="8">
    <location>
        <begin position="250"/>
        <end position="270"/>
    </location>
</feature>
<keyword evidence="3 7" id="KW-0808">Transferase</keyword>
<feature type="transmembrane region" description="Helical" evidence="8">
    <location>
        <begin position="154"/>
        <end position="172"/>
    </location>
</feature>